<evidence type="ECO:0000313" key="5">
    <source>
        <dbReference type="EMBL" id="MEK6463791.1"/>
    </source>
</evidence>
<dbReference type="Proteomes" id="UP001367513">
    <property type="component" value="Unassembled WGS sequence"/>
</dbReference>
<dbReference type="CDD" id="cd04202">
    <property type="entry name" value="CuRO_D2_2dMcoN_like"/>
    <property type="match status" value="1"/>
</dbReference>
<proteinExistence type="predicted"/>
<dbReference type="PANTHER" id="PTHR11709:SF482">
    <property type="entry name" value="COPPER-CONTAINING NITRITE REDUCTASE"/>
    <property type="match status" value="1"/>
</dbReference>
<dbReference type="InterPro" id="IPR011706">
    <property type="entry name" value="Cu-oxidase_C"/>
</dbReference>
<keyword evidence="2" id="KW-0560">Oxidoreductase</keyword>
<evidence type="ECO:0000256" key="2">
    <source>
        <dbReference type="ARBA" id="ARBA00023002"/>
    </source>
</evidence>
<dbReference type="Pfam" id="PF07731">
    <property type="entry name" value="Cu-oxidase_2"/>
    <property type="match status" value="1"/>
</dbReference>
<dbReference type="InterPro" id="IPR045087">
    <property type="entry name" value="Cu-oxidase_fam"/>
</dbReference>
<dbReference type="InterPro" id="IPR008972">
    <property type="entry name" value="Cupredoxin"/>
</dbReference>
<dbReference type="SUPFAM" id="SSF49503">
    <property type="entry name" value="Cupredoxins"/>
    <property type="match status" value="3"/>
</dbReference>
<feature type="domain" description="Plastocyanin-like" evidence="4">
    <location>
        <begin position="84"/>
        <end position="187"/>
    </location>
</feature>
<evidence type="ECO:0000256" key="1">
    <source>
        <dbReference type="ARBA" id="ARBA00022723"/>
    </source>
</evidence>
<reference evidence="5 6" key="1">
    <citation type="submission" date="2024-03" db="EMBL/GenBank/DDBJ databases">
        <title>Draft genome sequence of Pseudonocardia carboxydivorans JCM 14827.</title>
        <authorList>
            <person name="Duangmal K."/>
        </authorList>
    </citation>
    <scope>NUCLEOTIDE SEQUENCE [LARGE SCALE GENOMIC DNA]</scope>
    <source>
        <strain evidence="5 6">JCM 14827</strain>
    </source>
</reference>
<keyword evidence="1" id="KW-0479">Metal-binding</keyword>
<name>A0ABU9ABK1_PSEA5</name>
<keyword evidence="6" id="KW-1185">Reference proteome</keyword>
<dbReference type="EMBL" id="JBBPIX010000003">
    <property type="protein sequence ID" value="MEK6463791.1"/>
    <property type="molecule type" value="Genomic_DNA"/>
</dbReference>
<evidence type="ECO:0000313" key="6">
    <source>
        <dbReference type="Proteomes" id="UP001367513"/>
    </source>
</evidence>
<dbReference type="PROSITE" id="PS00080">
    <property type="entry name" value="MULTICOPPER_OXIDASE2"/>
    <property type="match status" value="1"/>
</dbReference>
<organism evidence="5 6">
    <name type="scientific">Pseudonocardia alni subsp. carboxydivorans</name>
    <dbReference type="NCBI Taxonomy" id="415010"/>
    <lineage>
        <taxon>Bacteria</taxon>
        <taxon>Bacillati</taxon>
        <taxon>Actinomycetota</taxon>
        <taxon>Actinomycetes</taxon>
        <taxon>Pseudonocardiales</taxon>
        <taxon>Pseudonocardiaceae</taxon>
        <taxon>Pseudonocardia</taxon>
    </lineage>
</organism>
<dbReference type="Pfam" id="PF07732">
    <property type="entry name" value="Cu-oxidase_3"/>
    <property type="match status" value="1"/>
</dbReference>
<sequence>MAVLATFALLAPVGWLWWGSLLPTPYAVTDMGYVDTGGAPAPETHDHHGVGVDTLRETSTAAPAVSLTLTARRQAIPLPSGRTLDGYTLNGTSPGPLIRIRQGDVLQVRLVNADVPDGITLHWHGVDVPNGDDGTAGVTQDAVGPGGEFVYRFVARDAGTYWYHSHQVANTQVQRGLYGVLVVEPRDGPTGPDVVAAAHVHEGARLLDGRRAVLPVPAAPGTRIRVRMVNTDNGPTSAWVTGAPYRLVAIDGTEVHDPPPVTGESVLLTAGGRLDLEVTVPPGGARVEIGGNAAVVLGDGPGPAAAPRPDRVLDPLGYGTPAPLGFDPAAADRRFDYDIGRRPGFVDGVPGLWWTVDGHMWPDVPMFMVARGDVVRMRIANGSGEVHPMHLHGHHAVVLSRNGVPATGSPWWIDSLDVADGDSYEIALVADNPGVWMDHCHNLTHPSEGLMAHLMYEGVTTPYRVGGPPGNDPE</sequence>
<dbReference type="InterPro" id="IPR011707">
    <property type="entry name" value="Cu-oxidase-like_N"/>
</dbReference>
<dbReference type="Gene3D" id="2.60.40.420">
    <property type="entry name" value="Cupredoxins - blue copper proteins"/>
    <property type="match status" value="3"/>
</dbReference>
<dbReference type="InterPro" id="IPR002355">
    <property type="entry name" value="Cu_oxidase_Cu_BS"/>
</dbReference>
<dbReference type="PANTHER" id="PTHR11709">
    <property type="entry name" value="MULTI-COPPER OXIDASE"/>
    <property type="match status" value="1"/>
</dbReference>
<evidence type="ECO:0000259" key="3">
    <source>
        <dbReference type="Pfam" id="PF07731"/>
    </source>
</evidence>
<evidence type="ECO:0000259" key="4">
    <source>
        <dbReference type="Pfam" id="PF07732"/>
    </source>
</evidence>
<accession>A0ABU9ABK1</accession>
<comment type="caution">
    <text evidence="5">The sequence shown here is derived from an EMBL/GenBank/DDBJ whole genome shotgun (WGS) entry which is preliminary data.</text>
</comment>
<protein>
    <submittedName>
        <fullName evidence="5">Multicopper oxidase family protein</fullName>
    </submittedName>
</protein>
<gene>
    <name evidence="5" type="ORF">WG925_08600</name>
</gene>
<feature type="domain" description="Plastocyanin-like" evidence="3">
    <location>
        <begin position="355"/>
        <end position="455"/>
    </location>
</feature>